<evidence type="ECO:0000313" key="7">
    <source>
        <dbReference type="EMBL" id="MBO9202373.1"/>
    </source>
</evidence>
<sequence>MRFIPFLLFWLCLKTTTAMAVGEKDSVVHIPFGKNNVIQYHLNSGTWDVLFNGKLVITGAYFTYKGEKEITSTEIGPGKRRAVIESSKYSGGIIEWYHDDMHIKQVFSAEVGKNYFTTRLIVEGKHVAAGYSSPLTGARIVLESTGDNRALAVPFDNDMWARFDAQPIQQANFTSSEVLALYNNVNYQGLVIGSLSHDIWKTGITVKAIDAKSAALTAFGGLADNKITHDNIFHGKVIEDDTICTSPYILVGLYDDWRNGMEEYAAANKGNKAQGIAKWEKPTPIGWNSWGALQTKLTIGKAKDVVDFFSDSCKGFRTADSSLFIDLDSYWDNMVKGGLDGDIRQLKEFVTYCKSKGFKPGIYWAPFVDWGKSDRKMEGSTYSYTQAWTRQNGLPVDMDGALALDPTHPGTKARIAWCLNHFKKLGFEMIKIDFLGHGALESDHFYDPAVTTGMQAYHMGMKFIDSVLDNKMLIYAAISPTMATAHYVHMRRIACDAFSAIDNTEYTLNSTGYGWWQSHLYNFVDADHVVFNKESEGANRARLASALVTGTLITGDNYAEKGPWSKTAMRLLQNKQLLEVIKDGRSFRPVDANTGNKGVNVFIKKVGIKTYVAVFNFTNNPLKYTLSLTRFGLDPSTKLMVTELFSGNNTNWSDTIELTVPPSDAMIYSY</sequence>
<evidence type="ECO:0000259" key="6">
    <source>
        <dbReference type="Pfam" id="PF17801"/>
    </source>
</evidence>
<dbReference type="PANTHER" id="PTHR11452:SF75">
    <property type="entry name" value="ALPHA-GALACTOSIDASE MEL1"/>
    <property type="match status" value="1"/>
</dbReference>
<dbReference type="SUPFAM" id="SSF51445">
    <property type="entry name" value="(Trans)glycosidases"/>
    <property type="match status" value="1"/>
</dbReference>
<evidence type="ECO:0000256" key="3">
    <source>
        <dbReference type="ARBA" id="ARBA00022801"/>
    </source>
</evidence>
<keyword evidence="8" id="KW-1185">Reference proteome</keyword>
<evidence type="ECO:0000256" key="5">
    <source>
        <dbReference type="SAM" id="SignalP"/>
    </source>
</evidence>
<keyword evidence="3" id="KW-0378">Hydrolase</keyword>
<dbReference type="InterPro" id="IPR017853">
    <property type="entry name" value="GH"/>
</dbReference>
<feature type="chain" id="PRO_5047526546" description="Alpha galactosidase C-terminal domain-containing protein" evidence="5">
    <location>
        <begin position="21"/>
        <end position="670"/>
    </location>
</feature>
<dbReference type="RefSeq" id="WP_209140419.1">
    <property type="nucleotide sequence ID" value="NZ_JAGHKO010000004.1"/>
</dbReference>
<gene>
    <name evidence="7" type="ORF">J7I42_18955</name>
</gene>
<accession>A0ABS3YWV6</accession>
<reference evidence="7 8" key="1">
    <citation type="submission" date="2021-03" db="EMBL/GenBank/DDBJ databases">
        <title>Assistant Professor.</title>
        <authorList>
            <person name="Huq M.A."/>
        </authorList>
    </citation>
    <scope>NUCLEOTIDE SEQUENCE [LARGE SCALE GENOMIC DNA]</scope>
    <source>
        <strain evidence="7 8">MAH-29</strain>
    </source>
</reference>
<comment type="caution">
    <text evidence="7">The sequence shown here is derived from an EMBL/GenBank/DDBJ whole genome shotgun (WGS) entry which is preliminary data.</text>
</comment>
<evidence type="ECO:0000256" key="1">
    <source>
        <dbReference type="ARBA" id="ARBA00009743"/>
    </source>
</evidence>
<dbReference type="Proteomes" id="UP000677244">
    <property type="component" value="Unassembled WGS sequence"/>
</dbReference>
<dbReference type="Gene3D" id="3.20.20.70">
    <property type="entry name" value="Aldolase class I"/>
    <property type="match status" value="1"/>
</dbReference>
<dbReference type="InterPro" id="IPR041233">
    <property type="entry name" value="Melibiase_C"/>
</dbReference>
<comment type="similarity">
    <text evidence="1">Belongs to the glycosyl hydrolase 27 family.</text>
</comment>
<feature type="signal peptide" evidence="5">
    <location>
        <begin position="1"/>
        <end position="20"/>
    </location>
</feature>
<evidence type="ECO:0000256" key="2">
    <source>
        <dbReference type="ARBA" id="ARBA00022729"/>
    </source>
</evidence>
<proteinExistence type="inferred from homology"/>
<dbReference type="InterPro" id="IPR002241">
    <property type="entry name" value="Glyco_hydro_27"/>
</dbReference>
<protein>
    <recommendedName>
        <fullName evidence="6">Alpha galactosidase C-terminal domain-containing protein</fullName>
    </recommendedName>
</protein>
<dbReference type="Gene3D" id="2.60.40.1180">
    <property type="entry name" value="Golgi alpha-mannosidase II"/>
    <property type="match status" value="1"/>
</dbReference>
<keyword evidence="2 5" id="KW-0732">Signal</keyword>
<evidence type="ECO:0000256" key="4">
    <source>
        <dbReference type="ARBA" id="ARBA00023295"/>
    </source>
</evidence>
<dbReference type="EMBL" id="JAGHKO010000004">
    <property type="protein sequence ID" value="MBO9202373.1"/>
    <property type="molecule type" value="Genomic_DNA"/>
</dbReference>
<name>A0ABS3YWV6_9BACT</name>
<dbReference type="PANTHER" id="PTHR11452">
    <property type="entry name" value="ALPHA-GALACTOSIDASE/ALPHA-N-ACETYLGALACTOSAMINIDASE"/>
    <property type="match status" value="1"/>
</dbReference>
<dbReference type="Pfam" id="PF17801">
    <property type="entry name" value="Melibiase_C"/>
    <property type="match status" value="1"/>
</dbReference>
<keyword evidence="4" id="KW-0326">Glycosidase</keyword>
<feature type="domain" description="Alpha galactosidase C-terminal" evidence="6">
    <location>
        <begin position="609"/>
        <end position="668"/>
    </location>
</feature>
<dbReference type="SUPFAM" id="SSF51011">
    <property type="entry name" value="Glycosyl hydrolase domain"/>
    <property type="match status" value="1"/>
</dbReference>
<dbReference type="InterPro" id="IPR013780">
    <property type="entry name" value="Glyco_hydro_b"/>
</dbReference>
<dbReference type="InterPro" id="IPR013785">
    <property type="entry name" value="Aldolase_TIM"/>
</dbReference>
<organism evidence="7 8">
    <name type="scientific">Niastella soli</name>
    <dbReference type="NCBI Taxonomy" id="2821487"/>
    <lineage>
        <taxon>Bacteria</taxon>
        <taxon>Pseudomonadati</taxon>
        <taxon>Bacteroidota</taxon>
        <taxon>Chitinophagia</taxon>
        <taxon>Chitinophagales</taxon>
        <taxon>Chitinophagaceae</taxon>
        <taxon>Niastella</taxon>
    </lineage>
</organism>
<evidence type="ECO:0000313" key="8">
    <source>
        <dbReference type="Proteomes" id="UP000677244"/>
    </source>
</evidence>